<dbReference type="EMBL" id="JAEPRB010000096">
    <property type="protein sequence ID" value="KAG2221904.1"/>
    <property type="molecule type" value="Genomic_DNA"/>
</dbReference>
<feature type="coiled-coil region" evidence="7">
    <location>
        <begin position="1489"/>
        <end position="1611"/>
    </location>
</feature>
<feature type="domain" description="Kinesin motor" evidence="9">
    <location>
        <begin position="67"/>
        <end position="308"/>
    </location>
</feature>
<evidence type="ECO:0000313" key="11">
    <source>
        <dbReference type="Proteomes" id="UP000646827"/>
    </source>
</evidence>
<dbReference type="GO" id="GO:0051231">
    <property type="term" value="P:spindle elongation"/>
    <property type="evidence" value="ECO:0007669"/>
    <property type="project" value="TreeGrafter"/>
</dbReference>
<dbReference type="PROSITE" id="PS50067">
    <property type="entry name" value="KINESIN_MOTOR_2"/>
    <property type="match status" value="1"/>
</dbReference>
<feature type="compositionally biased region" description="Polar residues" evidence="8">
    <location>
        <begin position="565"/>
        <end position="581"/>
    </location>
</feature>
<dbReference type="GO" id="GO:0007018">
    <property type="term" value="P:microtubule-based movement"/>
    <property type="evidence" value="ECO:0007669"/>
    <property type="project" value="InterPro"/>
</dbReference>
<comment type="subcellular location">
    <subcellularLocation>
        <location evidence="1">Cytoplasm</location>
    </subcellularLocation>
</comment>
<dbReference type="SMART" id="SM00129">
    <property type="entry name" value="KISc"/>
    <property type="match status" value="1"/>
</dbReference>
<comment type="caution">
    <text evidence="10">The sequence shown here is derived from an EMBL/GenBank/DDBJ whole genome shotgun (WGS) entry which is preliminary data.</text>
</comment>
<feature type="coiled-coil region" evidence="7">
    <location>
        <begin position="1157"/>
        <end position="1212"/>
    </location>
</feature>
<dbReference type="GO" id="GO:0003777">
    <property type="term" value="F:microtubule motor activity"/>
    <property type="evidence" value="ECO:0007669"/>
    <property type="project" value="InterPro"/>
</dbReference>
<accession>A0A8H7VP68</accession>
<dbReference type="GO" id="GO:0005524">
    <property type="term" value="F:ATP binding"/>
    <property type="evidence" value="ECO:0007669"/>
    <property type="project" value="UniProtKB-UniRule"/>
</dbReference>
<evidence type="ECO:0000313" key="10">
    <source>
        <dbReference type="EMBL" id="KAG2221904.1"/>
    </source>
</evidence>
<dbReference type="SUPFAM" id="SSF52540">
    <property type="entry name" value="P-loop containing nucleoside triphosphate hydrolases"/>
    <property type="match status" value="1"/>
</dbReference>
<evidence type="ECO:0000259" key="9">
    <source>
        <dbReference type="PROSITE" id="PS50067"/>
    </source>
</evidence>
<feature type="coiled-coil region" evidence="7">
    <location>
        <begin position="750"/>
        <end position="865"/>
    </location>
</feature>
<feature type="region of interest" description="Disordered" evidence="8">
    <location>
        <begin position="335"/>
        <end position="355"/>
    </location>
</feature>
<feature type="compositionally biased region" description="Low complexity" evidence="8">
    <location>
        <begin position="1436"/>
        <end position="1450"/>
    </location>
</feature>
<dbReference type="GO" id="GO:0005737">
    <property type="term" value="C:cytoplasm"/>
    <property type="evidence" value="ECO:0007669"/>
    <property type="project" value="UniProtKB-SubCell"/>
</dbReference>
<dbReference type="GO" id="GO:0008017">
    <property type="term" value="F:microtubule binding"/>
    <property type="evidence" value="ECO:0007669"/>
    <property type="project" value="InterPro"/>
</dbReference>
<feature type="coiled-coil region" evidence="7">
    <location>
        <begin position="1010"/>
        <end position="1103"/>
    </location>
</feature>
<evidence type="ECO:0000256" key="1">
    <source>
        <dbReference type="ARBA" id="ARBA00004496"/>
    </source>
</evidence>
<keyword evidence="2" id="KW-0963">Cytoplasm</keyword>
<feature type="compositionally biased region" description="Polar residues" evidence="8">
    <location>
        <begin position="1394"/>
        <end position="1405"/>
    </location>
</feature>
<feature type="compositionally biased region" description="Low complexity" evidence="8">
    <location>
        <begin position="188"/>
        <end position="198"/>
    </location>
</feature>
<reference evidence="10 11" key="1">
    <citation type="submission" date="2020-12" db="EMBL/GenBank/DDBJ databases">
        <title>Metabolic potential, ecology and presence of endohyphal bacteria is reflected in genomic diversity of Mucoromycotina.</title>
        <authorList>
            <person name="Muszewska A."/>
            <person name="Okrasinska A."/>
            <person name="Steczkiewicz K."/>
            <person name="Drgas O."/>
            <person name="Orlowska M."/>
            <person name="Perlinska-Lenart U."/>
            <person name="Aleksandrzak-Piekarczyk T."/>
            <person name="Szatraj K."/>
            <person name="Zielenkiewicz U."/>
            <person name="Pilsyk S."/>
            <person name="Malc E."/>
            <person name="Mieczkowski P."/>
            <person name="Kruszewska J.S."/>
            <person name="Biernat P."/>
            <person name="Pawlowska J."/>
        </authorList>
    </citation>
    <scope>NUCLEOTIDE SEQUENCE [LARGE SCALE GENOMIC DNA]</scope>
    <source>
        <strain evidence="10 11">CBS 142.35</strain>
    </source>
</reference>
<gene>
    <name evidence="10" type="ORF">INT45_013240</name>
</gene>
<feature type="compositionally biased region" description="Polar residues" evidence="8">
    <location>
        <begin position="227"/>
        <end position="237"/>
    </location>
</feature>
<evidence type="ECO:0000256" key="4">
    <source>
        <dbReference type="ARBA" id="ARBA00022840"/>
    </source>
</evidence>
<feature type="compositionally biased region" description="Low complexity" evidence="8">
    <location>
        <begin position="627"/>
        <end position="637"/>
    </location>
</feature>
<evidence type="ECO:0000256" key="8">
    <source>
        <dbReference type="SAM" id="MobiDB-lite"/>
    </source>
</evidence>
<keyword evidence="11" id="KW-1185">Reference proteome</keyword>
<keyword evidence="4 6" id="KW-0067">ATP-binding</keyword>
<feature type="region of interest" description="Disordered" evidence="8">
    <location>
        <begin position="618"/>
        <end position="672"/>
    </location>
</feature>
<organism evidence="10 11">
    <name type="scientific">Circinella minor</name>
    <dbReference type="NCBI Taxonomy" id="1195481"/>
    <lineage>
        <taxon>Eukaryota</taxon>
        <taxon>Fungi</taxon>
        <taxon>Fungi incertae sedis</taxon>
        <taxon>Mucoromycota</taxon>
        <taxon>Mucoromycotina</taxon>
        <taxon>Mucoromycetes</taxon>
        <taxon>Mucorales</taxon>
        <taxon>Lichtheimiaceae</taxon>
        <taxon>Circinella</taxon>
    </lineage>
</organism>
<feature type="compositionally biased region" description="Polar residues" evidence="8">
    <location>
        <begin position="1456"/>
        <end position="1477"/>
    </location>
</feature>
<feature type="compositionally biased region" description="Pro residues" evidence="8">
    <location>
        <begin position="1412"/>
        <end position="1435"/>
    </location>
</feature>
<dbReference type="GO" id="GO:0007052">
    <property type="term" value="P:mitotic spindle organization"/>
    <property type="evidence" value="ECO:0007669"/>
    <property type="project" value="TreeGrafter"/>
</dbReference>
<dbReference type="InterPro" id="IPR027417">
    <property type="entry name" value="P-loop_NTPase"/>
</dbReference>
<feature type="compositionally biased region" description="Low complexity" evidence="8">
    <location>
        <begin position="533"/>
        <end position="563"/>
    </location>
</feature>
<feature type="region of interest" description="Disordered" evidence="8">
    <location>
        <begin position="260"/>
        <end position="279"/>
    </location>
</feature>
<dbReference type="PANTHER" id="PTHR47969">
    <property type="entry name" value="CHROMOSOME-ASSOCIATED KINESIN KIF4A-RELATED"/>
    <property type="match status" value="1"/>
</dbReference>
<sequence>MPVSTQLPIKTSSTKPLSRHNYDVIINDKKNKQSIENITTTTKTVIPTATIKSTTVGEQRKQQQERSVQVALRVRPTEHVNETVSTWGKVITIAPFQKSFAFDHVFESTSTQEQVFRGTTLDLIGQVIDGRNATLLAYGEKSTGKSYSLGCTLNNYDNPENEGIIPRAAATLFDRLQQPNNQSLRPASTFTSSTSSTSLRAPRPTQSTSASARLRPVSMAAPPRRGSTPNLSNGTNAPRYTVRISFAQVYEDKLVDLLNNNNDDKRDKRNTTSFPFDRPVRNAQQNQHGIKEVVVRNTGDILRYLEMGVESSNQQKHTTVFTIILTQEKWVKKQQQEQQEQEQPISSSSATTSTSRIPMIASKSLPSKSSNALVASAKRRVSTLNVKAMVGQMEKINKEEEGEWVAQHSRLHFVDLSNPTSDNMEELFPLLSMPSNDPKLDGITEKEESRLIKLLQGSSTVSLLACINTEDLERTEKTVKYACRARNNKIDADYHYCEEWMKNDNPSFLRETIAKLQAEVQTLSKNDDEDDSIINSPSSFTSSSRLRHISSSSCSSANSDRISVGPSSSARTTITIPDTTNEMDAQHTVLADLRQQIEELQNEVAVTRERNRFVEKQLNSARKQQEQEQQQSSLSLSIATPTESTHPQDELTSKAENVKKEKEEEQKLSASELSSLKDLKASLARSIAREQAINGYIDAIEKKITSLTKDSNNNDTSASLELIRQIKQTCQKTDSKIIQSDTNQLQHELVESLKNAIQTKADRVDQLESQLTEAEKLRTELVNLREEQSAQIKQLTGSLSTAQEECTSLQEQLEQEQTKHQAVQQQSTEMIQALEVQLKEVSTENSQKERDLKDMKIKVDELQKHMWDQEKGTQLTLRRRFEELERVKLDLDCLRQVEEKQNMVIGNLDIKLDQMELLTQTLRQQLHEKDDYIDNLAKENKIKTQLVEEAQKMVNDVVRDVNKIGQERKKLDMTVQVLEGTLRRQDDCLTRSTDQLHELKHLYSAQTQEMQEKQQYIDELSTKKQKLEQELEETTTRASKSDDRARQLEIEVTNVQTALQQQINNVNRLEEEQIQTDIELQRTKALESRVEELDEELAKIHKDRDMGGDTEVTRTKNVAATDLDDVDIRGIITGLESRLQSLQKAQRVDQDEFDKRFERAVNELEETQKINRDQQRTIEALEASLKEMQIQLDETNASYTKKSKQVEALENQLSEDADDNASEVSSLGSSDLLRHMGDVPTTKESSSSVVDEDVSTNKQELLAKFREKLQDPKGQEELLKKLARLTEDNTQLATHVTDLEGQISLQRSKMTLETKNLELEVIRLTSAKNRLEKEMEQVMSTSSRNSKRVSNNNGLDSFTSPPQSPRVMSPTRDSRIPKSGSLRSLPEEELNNGRRISSQRNSRTRTASTSIFPPPTAPPSNPLPPVPTALPPIPAPSSSTSSHVNSVSSPPMSPTRSISSPILIRQNSSTTVTSGASEITSIDTDGLTSDRYERIIRSMQRKMRIAENDVKAHQDVISKLESQLSRSEHMVREVKKQLDVLSREKQASSIEIQNLRSQVNQTRSQHQSAALRTAEEYKTLEEELTRQRHLKDKAEKARLILENRMEELMSKKNKFMCF</sequence>
<dbReference type="Pfam" id="PF00225">
    <property type="entry name" value="Kinesin"/>
    <property type="match status" value="1"/>
</dbReference>
<dbReference type="InterPro" id="IPR001752">
    <property type="entry name" value="Kinesin_motor_dom"/>
</dbReference>
<evidence type="ECO:0000256" key="5">
    <source>
        <dbReference type="ARBA" id="ARBA00023054"/>
    </source>
</evidence>
<evidence type="ECO:0000256" key="3">
    <source>
        <dbReference type="ARBA" id="ARBA00022741"/>
    </source>
</evidence>
<dbReference type="Proteomes" id="UP000646827">
    <property type="component" value="Unassembled WGS sequence"/>
</dbReference>
<evidence type="ECO:0000256" key="2">
    <source>
        <dbReference type="ARBA" id="ARBA00022490"/>
    </source>
</evidence>
<evidence type="ECO:0000256" key="6">
    <source>
        <dbReference type="PROSITE-ProRule" id="PRU00283"/>
    </source>
</evidence>
<keyword evidence="5 7" id="KW-0175">Coiled coil</keyword>
<feature type="compositionally biased region" description="Low complexity" evidence="8">
    <location>
        <begin position="1340"/>
        <end position="1353"/>
    </location>
</feature>
<feature type="compositionally biased region" description="Low complexity" evidence="8">
    <location>
        <begin position="336"/>
        <end position="355"/>
    </location>
</feature>
<dbReference type="GO" id="GO:0005875">
    <property type="term" value="C:microtubule associated complex"/>
    <property type="evidence" value="ECO:0007669"/>
    <property type="project" value="TreeGrafter"/>
</dbReference>
<keyword evidence="6" id="KW-0505">Motor protein</keyword>
<feature type="region of interest" description="Disordered" evidence="8">
    <location>
        <begin position="524"/>
        <end position="581"/>
    </location>
</feature>
<dbReference type="InterPro" id="IPR027640">
    <property type="entry name" value="Kinesin-like_fam"/>
</dbReference>
<feature type="region of interest" description="Disordered" evidence="8">
    <location>
        <begin position="180"/>
        <end position="237"/>
    </location>
</feature>
<feature type="region of interest" description="Disordered" evidence="8">
    <location>
        <begin position="1213"/>
        <end position="1256"/>
    </location>
</feature>
<dbReference type="OrthoDB" id="2269625at2759"/>
<dbReference type="PANTHER" id="PTHR47969:SF15">
    <property type="entry name" value="CHROMOSOME-ASSOCIATED KINESIN KIF4A-RELATED"/>
    <property type="match status" value="1"/>
</dbReference>
<protein>
    <recommendedName>
        <fullName evidence="9">Kinesin motor domain-containing protein</fullName>
    </recommendedName>
</protein>
<comment type="similarity">
    <text evidence="6">Belongs to the TRAFAC class myosin-kinesin ATPase superfamily. Kinesin family.</text>
</comment>
<feature type="compositionally biased region" description="Basic and acidic residues" evidence="8">
    <location>
        <begin position="646"/>
        <end position="667"/>
    </location>
</feature>
<dbReference type="InterPro" id="IPR036961">
    <property type="entry name" value="Kinesin_motor_dom_sf"/>
</dbReference>
<evidence type="ECO:0000256" key="7">
    <source>
        <dbReference type="SAM" id="Coils"/>
    </source>
</evidence>
<feature type="region of interest" description="Disordered" evidence="8">
    <location>
        <begin position="1334"/>
        <end position="1477"/>
    </location>
</feature>
<dbReference type="Gene3D" id="3.40.850.10">
    <property type="entry name" value="Kinesin motor domain"/>
    <property type="match status" value="1"/>
</dbReference>
<name>A0A8H7VP68_9FUNG</name>
<proteinExistence type="inferred from homology"/>
<keyword evidence="3 6" id="KW-0547">Nucleotide-binding</keyword>
<feature type="binding site" evidence="6">
    <location>
        <begin position="139"/>
        <end position="146"/>
    </location>
    <ligand>
        <name>ATP</name>
        <dbReference type="ChEBI" id="CHEBI:30616"/>
    </ligand>
</feature>